<dbReference type="RefSeq" id="WP_376944951.1">
    <property type="nucleotide sequence ID" value="NZ_JBHLSS010000049.1"/>
</dbReference>
<organism evidence="1 2">
    <name type="scientific">Azorhizophilus paspali</name>
    <name type="common">Azotobacter paspali</name>
    <dbReference type="NCBI Taxonomy" id="69963"/>
    <lineage>
        <taxon>Bacteria</taxon>
        <taxon>Pseudomonadati</taxon>
        <taxon>Pseudomonadota</taxon>
        <taxon>Gammaproteobacteria</taxon>
        <taxon>Pseudomonadales</taxon>
        <taxon>Pseudomonadaceae</taxon>
        <taxon>Azorhizophilus</taxon>
    </lineage>
</organism>
<comment type="caution">
    <text evidence="1">The sequence shown here is derived from an EMBL/GenBank/DDBJ whole genome shotgun (WGS) entry which is preliminary data.</text>
</comment>
<name>A0ABV6SJK2_AZOPA</name>
<protein>
    <recommendedName>
        <fullName evidence="3">Phage portal protein</fullName>
    </recommendedName>
</protein>
<dbReference type="EMBL" id="JBHLSS010000049">
    <property type="protein sequence ID" value="MFC0709696.1"/>
    <property type="molecule type" value="Genomic_DNA"/>
</dbReference>
<reference evidence="1 2" key="1">
    <citation type="submission" date="2024-09" db="EMBL/GenBank/DDBJ databases">
        <authorList>
            <person name="Sun Q."/>
            <person name="Mori K."/>
        </authorList>
    </citation>
    <scope>NUCLEOTIDE SEQUENCE [LARGE SCALE GENOMIC DNA]</scope>
    <source>
        <strain evidence="1 2">NCAIM B.01794</strain>
    </source>
</reference>
<dbReference type="Proteomes" id="UP001589891">
    <property type="component" value="Unassembled WGS sequence"/>
</dbReference>
<evidence type="ECO:0000313" key="1">
    <source>
        <dbReference type="EMBL" id="MFC0709696.1"/>
    </source>
</evidence>
<proteinExistence type="predicted"/>
<evidence type="ECO:0008006" key="3">
    <source>
        <dbReference type="Google" id="ProtNLM"/>
    </source>
</evidence>
<keyword evidence="2" id="KW-1185">Reference proteome</keyword>
<sequence>MRLCDSVFKQITNKGNADNDFIEVGMDILNDEALTHTAYEAMLSLLCKSFVGTDRRHARVGDIGMMYLDGIYMPGASRIVLLGEAQWIDLEHGYGNLYLPEDRGGFFRLQKIDKLPRGVVCPVSGRPVKLTSATSDGDKMTFENDFYHIRNAGQVAYAFPSDMIRDARHAAGKITRAAAIIGAIADSRHLWSATVEENLIGAGNTRLRIGLEAEQIKSVLYARTLPLTESGRKRPILHLVRAHQRRIKEGVDIDISRHIRGIDNVSIDGMTFALRPPAKDIDLHRRWIEK</sequence>
<accession>A0ABV6SJK2</accession>
<evidence type="ECO:0000313" key="2">
    <source>
        <dbReference type="Proteomes" id="UP001589891"/>
    </source>
</evidence>
<gene>
    <name evidence="1" type="ORF">ACFFGX_08850</name>
</gene>